<sequence length="106" mass="12429">MLPDFVRLVYQVIENIPNDSYIKNSKTKSVDCIFFLASKTITFKILRNLYKKVSFNSSSLALHNFTFWKSLTPVHELFEWTCKYLTMLKNTVYISVKFGLDKLVFG</sequence>
<gene>
    <name evidence="1" type="ORF">CHS0354_037813</name>
</gene>
<organism evidence="1 2">
    <name type="scientific">Potamilus streckersoni</name>
    <dbReference type="NCBI Taxonomy" id="2493646"/>
    <lineage>
        <taxon>Eukaryota</taxon>
        <taxon>Metazoa</taxon>
        <taxon>Spiralia</taxon>
        <taxon>Lophotrochozoa</taxon>
        <taxon>Mollusca</taxon>
        <taxon>Bivalvia</taxon>
        <taxon>Autobranchia</taxon>
        <taxon>Heteroconchia</taxon>
        <taxon>Palaeoheterodonta</taxon>
        <taxon>Unionida</taxon>
        <taxon>Unionoidea</taxon>
        <taxon>Unionidae</taxon>
        <taxon>Ambleminae</taxon>
        <taxon>Lampsilini</taxon>
        <taxon>Potamilus</taxon>
    </lineage>
</organism>
<comment type="caution">
    <text evidence="1">The sequence shown here is derived from an EMBL/GenBank/DDBJ whole genome shotgun (WGS) entry which is preliminary data.</text>
</comment>
<dbReference type="EMBL" id="JAEAOA010002211">
    <property type="protein sequence ID" value="KAK3594804.1"/>
    <property type="molecule type" value="Genomic_DNA"/>
</dbReference>
<protein>
    <submittedName>
        <fullName evidence="1">Uncharacterized protein</fullName>
    </submittedName>
</protein>
<dbReference type="Proteomes" id="UP001195483">
    <property type="component" value="Unassembled WGS sequence"/>
</dbReference>
<keyword evidence="2" id="KW-1185">Reference proteome</keyword>
<evidence type="ECO:0000313" key="2">
    <source>
        <dbReference type="Proteomes" id="UP001195483"/>
    </source>
</evidence>
<reference evidence="1" key="3">
    <citation type="submission" date="2023-05" db="EMBL/GenBank/DDBJ databases">
        <authorList>
            <person name="Smith C.H."/>
        </authorList>
    </citation>
    <scope>NUCLEOTIDE SEQUENCE</scope>
    <source>
        <strain evidence="1">CHS0354</strain>
        <tissue evidence="1">Mantle</tissue>
    </source>
</reference>
<name>A0AAE0SMS5_9BIVA</name>
<reference evidence="1" key="2">
    <citation type="journal article" date="2021" name="Genome Biol. Evol.">
        <title>Developing a high-quality reference genome for a parasitic bivalve with doubly uniparental inheritance (Bivalvia: Unionida).</title>
        <authorList>
            <person name="Smith C.H."/>
        </authorList>
    </citation>
    <scope>NUCLEOTIDE SEQUENCE</scope>
    <source>
        <strain evidence="1">CHS0354</strain>
        <tissue evidence="1">Mantle</tissue>
    </source>
</reference>
<reference evidence="1" key="1">
    <citation type="journal article" date="2021" name="Genome Biol. Evol.">
        <title>A High-Quality Reference Genome for a Parasitic Bivalve with Doubly Uniparental Inheritance (Bivalvia: Unionida).</title>
        <authorList>
            <person name="Smith C.H."/>
        </authorList>
    </citation>
    <scope>NUCLEOTIDE SEQUENCE</scope>
    <source>
        <strain evidence="1">CHS0354</strain>
    </source>
</reference>
<evidence type="ECO:0000313" key="1">
    <source>
        <dbReference type="EMBL" id="KAK3594804.1"/>
    </source>
</evidence>
<accession>A0AAE0SMS5</accession>
<proteinExistence type="predicted"/>
<dbReference type="AlphaFoldDB" id="A0AAE0SMS5"/>